<dbReference type="PROSITE" id="PS52038">
    <property type="entry name" value="TOPO_IB_2"/>
    <property type="match status" value="1"/>
</dbReference>
<dbReference type="Pfam" id="PF21338">
    <property type="entry name" value="Top1B_N_bact"/>
    <property type="match status" value="1"/>
</dbReference>
<dbReference type="GO" id="GO:0003917">
    <property type="term" value="F:DNA topoisomerase type I (single strand cut, ATP-independent) activity"/>
    <property type="evidence" value="ECO:0007669"/>
    <property type="project" value="InterPro"/>
</dbReference>
<keyword evidence="3" id="KW-0413">Isomerase</keyword>
<dbReference type="GO" id="GO:0006265">
    <property type="term" value="P:DNA topological change"/>
    <property type="evidence" value="ECO:0007669"/>
    <property type="project" value="InterPro"/>
</dbReference>
<dbReference type="InterPro" id="IPR014711">
    <property type="entry name" value="TopoI_cat_a-hlx-sub_euk"/>
</dbReference>
<dbReference type="Gene3D" id="3.30.66.10">
    <property type="entry name" value="DNA topoisomerase I domain"/>
    <property type="match status" value="1"/>
</dbReference>
<proteinExistence type="predicted"/>
<dbReference type="SUPFAM" id="SSF55869">
    <property type="entry name" value="DNA topoisomerase I domain"/>
    <property type="match status" value="1"/>
</dbReference>
<dbReference type="SUPFAM" id="SSF56349">
    <property type="entry name" value="DNA breaking-rejoining enzymes"/>
    <property type="match status" value="1"/>
</dbReference>
<feature type="domain" description="DNA topoisomerase I catalytic core eukaryotic-type" evidence="1">
    <location>
        <begin position="80"/>
        <end position="246"/>
    </location>
</feature>
<dbReference type="Pfam" id="PF01028">
    <property type="entry name" value="Topoisom_I"/>
    <property type="match status" value="1"/>
</dbReference>
<protein>
    <submittedName>
        <fullName evidence="3">DNA topoisomerase-1</fullName>
    </submittedName>
</protein>
<evidence type="ECO:0000259" key="2">
    <source>
        <dbReference type="Pfam" id="PF21338"/>
    </source>
</evidence>
<gene>
    <name evidence="3" type="ORF">SAMN06295912_11483</name>
</gene>
<dbReference type="GO" id="GO:0003677">
    <property type="term" value="F:DNA binding"/>
    <property type="evidence" value="ECO:0007669"/>
    <property type="project" value="InterPro"/>
</dbReference>
<dbReference type="Proteomes" id="UP000198281">
    <property type="component" value="Unassembled WGS sequence"/>
</dbReference>
<accession>A0A239H0Y1</accession>
<dbReference type="AlphaFoldDB" id="A0A239H0Y1"/>
<evidence type="ECO:0000259" key="1">
    <source>
        <dbReference type="Pfam" id="PF01028"/>
    </source>
</evidence>
<dbReference type="InterPro" id="IPR011010">
    <property type="entry name" value="DNA_brk_join_enz"/>
</dbReference>
<keyword evidence="4" id="KW-1185">Reference proteome</keyword>
<evidence type="ECO:0000313" key="4">
    <source>
        <dbReference type="Proteomes" id="UP000198281"/>
    </source>
</evidence>
<dbReference type="Gene3D" id="3.90.15.10">
    <property type="entry name" value="Topoisomerase I, Chain A, domain 3"/>
    <property type="match status" value="1"/>
</dbReference>
<dbReference type="InterPro" id="IPR049331">
    <property type="entry name" value="Top1B_N_bact"/>
</dbReference>
<dbReference type="EMBL" id="FZOS01000014">
    <property type="protein sequence ID" value="SNS75116.1"/>
    <property type="molecule type" value="Genomic_DNA"/>
</dbReference>
<dbReference type="InterPro" id="IPR013500">
    <property type="entry name" value="TopoI_cat_euk"/>
</dbReference>
<feature type="domain" description="DNA topoisomerase IB N-terminal" evidence="2">
    <location>
        <begin position="20"/>
        <end position="68"/>
    </location>
</feature>
<name>A0A239H0Y1_9SPHN</name>
<dbReference type="Gene3D" id="1.10.132.120">
    <property type="match status" value="1"/>
</dbReference>
<dbReference type="InterPro" id="IPR035447">
    <property type="entry name" value="DNA_topo_I_N_sf"/>
</dbReference>
<organism evidence="3 4">
    <name type="scientific">Edaphosphingomonas laterariae</name>
    <dbReference type="NCBI Taxonomy" id="861865"/>
    <lineage>
        <taxon>Bacteria</taxon>
        <taxon>Pseudomonadati</taxon>
        <taxon>Pseudomonadota</taxon>
        <taxon>Alphaproteobacteria</taxon>
        <taxon>Sphingomonadales</taxon>
        <taxon>Rhizorhabdaceae</taxon>
        <taxon>Edaphosphingomonas</taxon>
    </lineage>
</organism>
<reference evidence="4" key="1">
    <citation type="submission" date="2017-06" db="EMBL/GenBank/DDBJ databases">
        <authorList>
            <person name="Varghese N."/>
            <person name="Submissions S."/>
        </authorList>
    </citation>
    <scope>NUCLEOTIDE SEQUENCE [LARGE SCALE GENOMIC DNA]</scope>
    <source>
        <strain evidence="4">LNB2</strain>
    </source>
</reference>
<sequence length="333" mass="37139">MLHYVDDASPGITRKRLSHGWAYFSAAGKRITRRSTIDRLNAIALPPAYRDAWFCRDERGHIQAIGWDEKGRKQYRYHADFRAAQDAAKYDRCADFGRALPRIRARVEQDLARRALDRDRVVAAIVRLLDLGRVRIGNPGYTKANRSFGATTLRSRHAEVHGHRVRLEYRAKSGKIQQLTISDARLARIVRRCQDLPGQNLFQYLDADGTPHPVSSGDVNDYLRAASGADFTAKHFRTWAASVIAFATWVEAGGHLSIGAMLEPVAQALGNTPAIARKSYVHPALIELAGQRTPLPAGLKLPRRTKYLSPPERGLITFLDTLAKTAQCQPEAA</sequence>
<evidence type="ECO:0000313" key="3">
    <source>
        <dbReference type="EMBL" id="SNS75116.1"/>
    </source>
</evidence>